<accession>A0A816RNE3</accession>
<feature type="domain" description="Aminotransferase class I/classII large" evidence="8">
    <location>
        <begin position="71"/>
        <end position="122"/>
    </location>
</feature>
<keyword evidence="5" id="KW-0663">Pyridoxal phosphate</keyword>
<dbReference type="InterPro" id="IPR015424">
    <property type="entry name" value="PyrdxlP-dep_Trfase"/>
</dbReference>
<dbReference type="GO" id="GO:0042853">
    <property type="term" value="P:L-alanine catabolic process"/>
    <property type="evidence" value="ECO:0007669"/>
    <property type="project" value="UniProtKB-UniPathway"/>
</dbReference>
<dbReference type="EMBL" id="JAGKQM010000011">
    <property type="protein sequence ID" value="KAH0903682.1"/>
    <property type="molecule type" value="Genomic_DNA"/>
</dbReference>
<name>A0A816RNE3_BRANA</name>
<keyword evidence="3" id="KW-0032">Aminotransferase</keyword>
<evidence type="ECO:0000256" key="2">
    <source>
        <dbReference type="ARBA" id="ARBA00011738"/>
    </source>
</evidence>
<dbReference type="EMBL" id="HG994365">
    <property type="protein sequence ID" value="CAF2075996.1"/>
    <property type="molecule type" value="Genomic_DNA"/>
</dbReference>
<dbReference type="Proteomes" id="UP000824890">
    <property type="component" value="Unassembled WGS sequence"/>
</dbReference>
<evidence type="ECO:0000256" key="7">
    <source>
        <dbReference type="ARBA" id="ARBA00025785"/>
    </source>
</evidence>
<evidence type="ECO:0000313" key="10">
    <source>
        <dbReference type="EMBL" id="KAH0903682.1"/>
    </source>
</evidence>
<dbReference type="Gene3D" id="3.40.640.10">
    <property type="entry name" value="Type I PLP-dependent aspartate aminotransferase-like (Major domain)"/>
    <property type="match status" value="1"/>
</dbReference>
<dbReference type="InterPro" id="IPR004839">
    <property type="entry name" value="Aminotransferase_I/II_large"/>
</dbReference>
<dbReference type="AlphaFoldDB" id="A0A816RNE3"/>
<evidence type="ECO:0000256" key="4">
    <source>
        <dbReference type="ARBA" id="ARBA00022679"/>
    </source>
</evidence>
<keyword evidence="11" id="KW-1185">Reference proteome</keyword>
<dbReference type="PANTHER" id="PTHR11751:SF373">
    <property type="entry name" value="GLUTAMATE--GLYOXYLATE AMINOTRANSFERASE 2"/>
    <property type="match status" value="1"/>
</dbReference>
<dbReference type="InterPro" id="IPR045088">
    <property type="entry name" value="ALAT1/2-like"/>
</dbReference>
<evidence type="ECO:0000256" key="3">
    <source>
        <dbReference type="ARBA" id="ARBA00022576"/>
    </source>
</evidence>
<dbReference type="Pfam" id="PF00155">
    <property type="entry name" value="Aminotran_1_2"/>
    <property type="match status" value="1"/>
</dbReference>
<evidence type="ECO:0000313" key="9">
    <source>
        <dbReference type="EMBL" id="CAF2075996.1"/>
    </source>
</evidence>
<dbReference type="UniPathway" id="UPA00528">
    <property type="reaction ID" value="UER00586"/>
</dbReference>
<comment type="pathway">
    <text evidence="6">Photosynthesis; C4 acid pathway.</text>
</comment>
<dbReference type="Gramene" id="CDY03822">
    <property type="protein sequence ID" value="CDY03822"/>
    <property type="gene ID" value="GSBRNA2T00117270001"/>
</dbReference>
<evidence type="ECO:0000259" key="8">
    <source>
        <dbReference type="Pfam" id="PF00155"/>
    </source>
</evidence>
<dbReference type="PANTHER" id="PTHR11751">
    <property type="entry name" value="ALANINE AMINOTRANSFERASE"/>
    <property type="match status" value="1"/>
</dbReference>
<proteinExistence type="inferred from homology"/>
<dbReference type="InterPro" id="IPR015421">
    <property type="entry name" value="PyrdxlP-dep_Trfase_major"/>
</dbReference>
<dbReference type="GO" id="GO:0030170">
    <property type="term" value="F:pyridoxal phosphate binding"/>
    <property type="evidence" value="ECO:0007669"/>
    <property type="project" value="InterPro"/>
</dbReference>
<comment type="similarity">
    <text evidence="7">Belongs to the class-I pyridoxal-phosphate-dependent aminotransferase family. Alanine aminotransferase subfamily.</text>
</comment>
<dbReference type="GO" id="GO:0008483">
    <property type="term" value="F:transaminase activity"/>
    <property type="evidence" value="ECO:0007669"/>
    <property type="project" value="UniProtKB-KW"/>
</dbReference>
<reference evidence="9" key="1">
    <citation type="submission" date="2021-01" db="EMBL/GenBank/DDBJ databases">
        <authorList>
            <consortium name="Genoscope - CEA"/>
            <person name="William W."/>
        </authorList>
    </citation>
    <scope>NUCLEOTIDE SEQUENCE</scope>
</reference>
<evidence type="ECO:0000256" key="6">
    <source>
        <dbReference type="ARBA" id="ARBA00025709"/>
    </source>
</evidence>
<reference evidence="10 11" key="2">
    <citation type="submission" date="2021-05" db="EMBL/GenBank/DDBJ databases">
        <title>Genome Assembly of Synthetic Allotetraploid Brassica napus Reveals Homoeologous Exchanges between Subgenomes.</title>
        <authorList>
            <person name="Davis J.T."/>
        </authorList>
    </citation>
    <scope>NUCLEOTIDE SEQUENCE [LARGE SCALE GENOMIC DNA]</scope>
    <source>
        <strain evidence="11">cv. Da-Ae</strain>
        <tissue evidence="10">Seedling</tissue>
    </source>
</reference>
<evidence type="ECO:0000256" key="5">
    <source>
        <dbReference type="ARBA" id="ARBA00022898"/>
    </source>
</evidence>
<dbReference type="Proteomes" id="UP001295469">
    <property type="component" value="Chromosome C01"/>
</dbReference>
<dbReference type="SUPFAM" id="SSF53383">
    <property type="entry name" value="PLP-dependent transferases"/>
    <property type="match status" value="1"/>
</dbReference>
<comment type="cofactor">
    <cofactor evidence="1">
        <name>pyridoxal 5'-phosphate</name>
        <dbReference type="ChEBI" id="CHEBI:597326"/>
    </cofactor>
</comment>
<organism evidence="9">
    <name type="scientific">Brassica napus</name>
    <name type="common">Rape</name>
    <dbReference type="NCBI Taxonomy" id="3708"/>
    <lineage>
        <taxon>Eukaryota</taxon>
        <taxon>Viridiplantae</taxon>
        <taxon>Streptophyta</taxon>
        <taxon>Embryophyta</taxon>
        <taxon>Tracheophyta</taxon>
        <taxon>Spermatophyta</taxon>
        <taxon>Magnoliopsida</taxon>
        <taxon>eudicotyledons</taxon>
        <taxon>Gunneridae</taxon>
        <taxon>Pentapetalae</taxon>
        <taxon>rosids</taxon>
        <taxon>malvids</taxon>
        <taxon>Brassicales</taxon>
        <taxon>Brassicaceae</taxon>
        <taxon>Brassiceae</taxon>
        <taxon>Brassica</taxon>
    </lineage>
</organism>
<dbReference type="OMA" id="LWISKHI"/>
<evidence type="ECO:0000256" key="1">
    <source>
        <dbReference type="ARBA" id="ARBA00001933"/>
    </source>
</evidence>
<gene>
    <name evidence="9" type="ORF">DARMORV10_C01P38260.1</name>
    <name evidence="10" type="ORF">HID58_043185</name>
</gene>
<protein>
    <submittedName>
        <fullName evidence="9">(rape) hypothetical protein</fullName>
    </submittedName>
</protein>
<sequence>MTACVISGVDHLVNSENVSQKLVDYESLNGDVKKYQYAIRANLVYSLLVLWISKHILSGENLVNAGSVLIPVRAMVIINPRNPSGQCLSEANLREILRFCCDERLVLFRDKVYQQNIYKDERPSSAPRK</sequence>
<evidence type="ECO:0000313" key="11">
    <source>
        <dbReference type="Proteomes" id="UP000824890"/>
    </source>
</evidence>
<dbReference type="UniPathway" id="UPA00322"/>
<comment type="subunit">
    <text evidence="2">Homodimer.</text>
</comment>
<keyword evidence="4" id="KW-0808">Transferase</keyword>